<dbReference type="InterPro" id="IPR003593">
    <property type="entry name" value="AAA+_ATPase"/>
</dbReference>
<feature type="region of interest" description="Disordered" evidence="10">
    <location>
        <begin position="796"/>
        <end position="834"/>
    </location>
</feature>
<evidence type="ECO:0000256" key="6">
    <source>
        <dbReference type="ARBA" id="ARBA00022741"/>
    </source>
</evidence>
<dbReference type="GO" id="GO:0016020">
    <property type="term" value="C:membrane"/>
    <property type="evidence" value="ECO:0007669"/>
    <property type="project" value="UniProtKB-SubCell"/>
</dbReference>
<evidence type="ECO:0000256" key="4">
    <source>
        <dbReference type="ARBA" id="ARBA00022692"/>
    </source>
</evidence>
<evidence type="ECO:0000256" key="7">
    <source>
        <dbReference type="ARBA" id="ARBA00022840"/>
    </source>
</evidence>
<evidence type="ECO:0000256" key="1">
    <source>
        <dbReference type="ARBA" id="ARBA00004141"/>
    </source>
</evidence>
<evidence type="ECO:0000313" key="13">
    <source>
        <dbReference type="EMBL" id="KAB1218624.1"/>
    </source>
</evidence>
<feature type="transmembrane region" description="Helical" evidence="11">
    <location>
        <begin position="645"/>
        <end position="666"/>
    </location>
</feature>
<dbReference type="PANTHER" id="PTHR48040:SF22">
    <property type="entry name" value="ABC TRANSPORTER DOMAIN-CONTAINING PROTEIN"/>
    <property type="match status" value="1"/>
</dbReference>
<feature type="transmembrane region" description="Helical" evidence="11">
    <location>
        <begin position="1358"/>
        <end position="1377"/>
    </location>
</feature>
<dbReference type="Pfam" id="PF14510">
    <property type="entry name" value="ABC_trans_N"/>
    <property type="match status" value="1"/>
</dbReference>
<dbReference type="InterPro" id="IPR034001">
    <property type="entry name" value="ABCG_PDR_1"/>
</dbReference>
<feature type="transmembrane region" description="Helical" evidence="11">
    <location>
        <begin position="1389"/>
        <end position="1408"/>
    </location>
</feature>
<keyword evidence="7" id="KW-0067">ATP-binding</keyword>
<sequence length="1466" mass="164550">METGDVYKAAQSFRQATASFRQGSTSVWRNQGMEAFSKPSMEEDDEEALKWAALEKLPTYNRLKKGLLTSPDGPTEINIHNLGDAERRELVDRLVKVPEEDNEKFLLKLKERLDRVGITTPTIEVRFEHLNIEAEAHVGSRALPSFINFFFDIVEAATNFLRITTSHKKHLTILNDVSGIVKPGRLTLLLGPPSAGKTTLLLSLAGDLDTELKFTGSVTYNGHEMHEFVPQRTAAYVSQFDLHIPEMTVRETLAFSARCQGVGSRYEMLAELARREKEANIKPDPDVDVFMKGVGTEGEKVSVVTDYIIKVLGLDVCADTLVGSDMLRGVSGGQRKRVTTGEMLVGPSRVLLMDEISTGLDSSTTFQIVNSLKQYVHILNGTILVSLLQPAPETYNLFDDIILLSDGHVVYQGPRENVLEFFEVMGFICPHRKGVADFLQEVTSKKDQEQYWARKDEPYHFVTVKEFVDGFESFHVGRKIREELSTPFDKSTSHPAALTTKMYGVGKVELVKACLDREVLLMKRNSFVYIFKICQLTVMALIAMTVFFRTKMHRDSVADGNIYLGSLFYAIIALMFIGLAEISMTVSKLPVFYKQRNLQFFPPWAYAVPAWIIKIPLTLVEVIMWVCVTYYVIGYDPNVGRFFKQMLLLILVNQMSSGLYRFVAALGRGNLIVASTLGAFALIALTSLGGFVLARNAMKHWWIWGYWSSPMMFAQNAICANEFTGHSWKKIFLPNSTVNLGHETLSSRGFFKQAHWYWIGVGGLIGYVVIFNIGFTLALAYFDPMGKPQAMILDESESNGQDDRTAKPTQTPHGGESSGNETHTESGTEISGGEAAAEVKKRGMVLPFDQHSITFDDIIYSVDMPQGMKDQGVTEDKLVLLQHVSGAFRPGVLTALMGVSGAGKTTLMDVLAGRKTGGYIEGTITISGYPKNQDTFARISGYCEQNDIHSPHVTVYESLLYSAWLRLSSDVDSEKRKMFVEEVMELVELKPLRQALVGLPGVNGLSTEQRKRLTIAVELVANPSIIFMDEPTSGLDARAAAIVMRTVRNTVDTGRTVVCTIHQPSIDIFEAFDELFLLKRGGREIYVGPLGRLSCHLVKYFESIEGVSKITDGYNPATWMLEVSSPAQEATLGVDFTELYRNSDICKRNLELIKELSVPAPGSQDLYFPNQYAQPFYSQFMACFWKLSLSYWRNPLYTAVRFMFTTIIALMFGTMFWRLGSKLKKQVDLINAMGSMYAAVLFIGVKNSTSVQPVVVLFIGVKNSTSVQPVVSVERTVFYRERAAGMYSAMAYAFAQVLIEIPYIFVQAAVYSLLVYAMINFQWTAAKFFWYLFFMFFTLLYFTFYGMMTVAVTPNHHMASIVAAAFYAIWNLFSGFIIPRPKIPIWWRWYSWACPVAWTIYGLVASQYGDKDDMLETGETVRQFVRSYFGFRHGFLAIVAIVIVGWAALFAVVFAGATKAFNFQRR</sequence>
<dbReference type="Proteomes" id="UP000516437">
    <property type="component" value="Chromosome 3"/>
</dbReference>
<dbReference type="Gene3D" id="3.40.50.300">
    <property type="entry name" value="P-loop containing nucleotide triphosphate hydrolases"/>
    <property type="match status" value="2"/>
</dbReference>
<dbReference type="EMBL" id="RXIC02000021">
    <property type="protein sequence ID" value="KAB1218624.1"/>
    <property type="molecule type" value="Genomic_DNA"/>
</dbReference>
<evidence type="ECO:0000259" key="12">
    <source>
        <dbReference type="PROSITE" id="PS50893"/>
    </source>
</evidence>
<keyword evidence="4 11" id="KW-0812">Transmembrane</keyword>
<feature type="transmembrane region" description="Helical" evidence="11">
    <location>
        <begin position="604"/>
        <end position="633"/>
    </location>
</feature>
<keyword evidence="6" id="KW-0547">Nucleotide-binding</keyword>
<dbReference type="InterPro" id="IPR027417">
    <property type="entry name" value="P-loop_NTPase"/>
</dbReference>
<dbReference type="FunFam" id="3.40.50.300:FF:000179">
    <property type="entry name" value="ABC transporter G family member 34"/>
    <property type="match status" value="1"/>
</dbReference>
<gene>
    <name evidence="13" type="ORF">CJ030_MR3G026504</name>
</gene>
<dbReference type="OrthoDB" id="66620at2759"/>
<dbReference type="SUPFAM" id="SSF52540">
    <property type="entry name" value="P-loop containing nucleoside triphosphate hydrolases"/>
    <property type="match status" value="2"/>
</dbReference>
<dbReference type="InterPro" id="IPR013581">
    <property type="entry name" value="PDR_assoc"/>
</dbReference>
<evidence type="ECO:0000256" key="2">
    <source>
        <dbReference type="ARBA" id="ARBA00006012"/>
    </source>
</evidence>
<evidence type="ECO:0000256" key="11">
    <source>
        <dbReference type="SAM" id="Phobius"/>
    </source>
</evidence>
<dbReference type="PANTHER" id="PTHR48040">
    <property type="entry name" value="PLEIOTROPIC DRUG RESISTANCE PROTEIN 1-LIKE ISOFORM X1"/>
    <property type="match status" value="1"/>
</dbReference>
<keyword evidence="9 11" id="KW-0472">Membrane</keyword>
<feature type="transmembrane region" description="Helical" evidence="11">
    <location>
        <begin position="560"/>
        <end position="584"/>
    </location>
</feature>
<evidence type="ECO:0000256" key="9">
    <source>
        <dbReference type="ARBA" id="ARBA00023136"/>
    </source>
</evidence>
<dbReference type="Pfam" id="PF01061">
    <property type="entry name" value="ABC2_membrane"/>
    <property type="match status" value="2"/>
</dbReference>
<dbReference type="CDD" id="cd03233">
    <property type="entry name" value="ABCG_PDR_domain1"/>
    <property type="match status" value="1"/>
</dbReference>
<evidence type="ECO:0000313" key="14">
    <source>
        <dbReference type="Proteomes" id="UP000516437"/>
    </source>
</evidence>
<protein>
    <submittedName>
        <fullName evidence="13">Pleiotropic drug resistance protein 1</fullName>
    </submittedName>
</protein>
<feature type="domain" description="ABC transporter" evidence="12">
    <location>
        <begin position="158"/>
        <end position="431"/>
    </location>
</feature>
<proteinExistence type="inferred from homology"/>
<dbReference type="SMART" id="SM00382">
    <property type="entry name" value="AAA"/>
    <property type="match status" value="2"/>
</dbReference>
<keyword evidence="8 11" id="KW-1133">Transmembrane helix</keyword>
<accession>A0A6A1W053</accession>
<dbReference type="GO" id="GO:0005524">
    <property type="term" value="F:ATP binding"/>
    <property type="evidence" value="ECO:0007669"/>
    <property type="project" value="UniProtKB-KW"/>
</dbReference>
<name>A0A6A1W053_9ROSI</name>
<dbReference type="InterPro" id="IPR013525">
    <property type="entry name" value="ABC2_TM"/>
</dbReference>
<feature type="transmembrane region" description="Helical" evidence="11">
    <location>
        <begin position="756"/>
        <end position="782"/>
    </location>
</feature>
<keyword evidence="5" id="KW-0677">Repeat</keyword>
<dbReference type="CDD" id="cd03232">
    <property type="entry name" value="ABCG_PDR_domain2"/>
    <property type="match status" value="1"/>
</dbReference>
<keyword evidence="3" id="KW-0813">Transport</keyword>
<feature type="transmembrane region" description="Helical" evidence="11">
    <location>
        <begin position="672"/>
        <end position="694"/>
    </location>
</feature>
<dbReference type="InterPro" id="IPR003439">
    <property type="entry name" value="ABC_transporter-like_ATP-bd"/>
</dbReference>
<feature type="compositionally biased region" description="Polar residues" evidence="10">
    <location>
        <begin position="807"/>
        <end position="829"/>
    </location>
</feature>
<evidence type="ECO:0000256" key="8">
    <source>
        <dbReference type="ARBA" id="ARBA00022989"/>
    </source>
</evidence>
<feature type="transmembrane region" description="Helical" evidence="11">
    <location>
        <begin position="527"/>
        <end position="548"/>
    </location>
</feature>
<reference evidence="13 14" key="1">
    <citation type="journal article" date="2019" name="Plant Biotechnol. J.">
        <title>The red bayberry genome and genetic basis of sex determination.</title>
        <authorList>
            <person name="Jia H.M."/>
            <person name="Jia H.J."/>
            <person name="Cai Q.L."/>
            <person name="Wang Y."/>
            <person name="Zhao H.B."/>
            <person name="Yang W.F."/>
            <person name="Wang G.Y."/>
            <person name="Li Y.H."/>
            <person name="Zhan D.L."/>
            <person name="Shen Y.T."/>
            <person name="Niu Q.F."/>
            <person name="Chang L."/>
            <person name="Qiu J."/>
            <person name="Zhao L."/>
            <person name="Xie H.B."/>
            <person name="Fu W.Y."/>
            <person name="Jin J."/>
            <person name="Li X.W."/>
            <person name="Jiao Y."/>
            <person name="Zhou C.C."/>
            <person name="Tu T."/>
            <person name="Chai C.Y."/>
            <person name="Gao J.L."/>
            <person name="Fan L.J."/>
            <person name="van de Weg E."/>
            <person name="Wang J.Y."/>
            <person name="Gao Z.S."/>
        </authorList>
    </citation>
    <scope>NUCLEOTIDE SEQUENCE [LARGE SCALE GENOMIC DNA]</scope>
    <source>
        <tissue evidence="13">Leaves</tissue>
    </source>
</reference>
<dbReference type="PROSITE" id="PS50893">
    <property type="entry name" value="ABC_TRANSPORTER_2"/>
    <property type="match status" value="2"/>
</dbReference>
<dbReference type="InterPro" id="IPR029481">
    <property type="entry name" value="ABC_trans_N"/>
</dbReference>
<feature type="transmembrane region" description="Helical" evidence="11">
    <location>
        <begin position="1289"/>
        <end position="1316"/>
    </location>
</feature>
<feature type="domain" description="ABC transporter" evidence="12">
    <location>
        <begin position="853"/>
        <end position="1105"/>
    </location>
</feature>
<comment type="subcellular location">
    <subcellularLocation>
        <location evidence="1">Membrane</location>
        <topology evidence="1">Multi-pass membrane protein</topology>
    </subcellularLocation>
</comment>
<keyword evidence="14" id="KW-1185">Reference proteome</keyword>
<dbReference type="Pfam" id="PF19055">
    <property type="entry name" value="ABC2_membrane_7"/>
    <property type="match status" value="1"/>
</dbReference>
<feature type="transmembrane region" description="Helical" evidence="11">
    <location>
        <begin position="1435"/>
        <end position="1457"/>
    </location>
</feature>
<dbReference type="InterPro" id="IPR043926">
    <property type="entry name" value="ABCG_dom"/>
</dbReference>
<comment type="similarity">
    <text evidence="2">Belongs to the ABC transporter superfamily. ABCG family. PDR (TC 3.A.1.205) subfamily.</text>
</comment>
<dbReference type="FunFam" id="3.40.50.300:FF:000059">
    <property type="entry name" value="ABC transporter G family member 40"/>
    <property type="match status" value="1"/>
</dbReference>
<evidence type="ECO:0000256" key="3">
    <source>
        <dbReference type="ARBA" id="ARBA00022448"/>
    </source>
</evidence>
<dbReference type="Pfam" id="PF00005">
    <property type="entry name" value="ABC_tran"/>
    <property type="match status" value="2"/>
</dbReference>
<feature type="transmembrane region" description="Helical" evidence="11">
    <location>
        <begin position="1328"/>
        <end position="1352"/>
    </location>
</feature>
<evidence type="ECO:0000256" key="10">
    <source>
        <dbReference type="SAM" id="MobiDB-lite"/>
    </source>
</evidence>
<feature type="transmembrane region" description="Helical" evidence="11">
    <location>
        <begin position="1196"/>
        <end position="1217"/>
    </location>
</feature>
<evidence type="ECO:0000256" key="5">
    <source>
        <dbReference type="ARBA" id="ARBA00022737"/>
    </source>
</evidence>
<dbReference type="Pfam" id="PF08370">
    <property type="entry name" value="PDR_assoc"/>
    <property type="match status" value="1"/>
</dbReference>
<dbReference type="GO" id="GO:0140359">
    <property type="term" value="F:ABC-type transporter activity"/>
    <property type="evidence" value="ECO:0007669"/>
    <property type="project" value="InterPro"/>
</dbReference>
<organism evidence="13 14">
    <name type="scientific">Morella rubra</name>
    <name type="common">Chinese bayberry</name>
    <dbReference type="NCBI Taxonomy" id="262757"/>
    <lineage>
        <taxon>Eukaryota</taxon>
        <taxon>Viridiplantae</taxon>
        <taxon>Streptophyta</taxon>
        <taxon>Embryophyta</taxon>
        <taxon>Tracheophyta</taxon>
        <taxon>Spermatophyta</taxon>
        <taxon>Magnoliopsida</taxon>
        <taxon>eudicotyledons</taxon>
        <taxon>Gunneridae</taxon>
        <taxon>Pentapetalae</taxon>
        <taxon>rosids</taxon>
        <taxon>fabids</taxon>
        <taxon>Fagales</taxon>
        <taxon>Myricaceae</taxon>
        <taxon>Morella</taxon>
    </lineage>
</organism>
<dbReference type="GO" id="GO:0016887">
    <property type="term" value="F:ATP hydrolysis activity"/>
    <property type="evidence" value="ECO:0007669"/>
    <property type="project" value="InterPro"/>
</dbReference>
<comment type="caution">
    <text evidence="13">The sequence shown here is derived from an EMBL/GenBank/DDBJ whole genome shotgun (WGS) entry which is preliminary data.</text>
</comment>
<dbReference type="InterPro" id="IPR034003">
    <property type="entry name" value="ABCG_PDR_2"/>
</dbReference>